<sequence>MSTVDLPKIAVVGIGALLPSGSLSDRNLDYQAFFEFLLRKGEAYEQIPEERFNSQYMRGRATGQVLCDQGAFLKGLDIFDFLEFGITAKDARYMPLSTRKLIEASFLSLQDSGIEYRGRNVGCYMSGVSHDFYTLSGHDDVEAKGSFAYAPATIANRVSYHLDLRGPSIPIDTACSSTLHTTHLAVQALRNGECEAAVVGGCQINCRFTEWLIYTQGGILSPDGKCKPFDASANGFGRGEGAVAIVLKPLQSALRDHDHIYATILGTGVNSCGSIAPASAPVASAQRDAMKRAFAQTSRLPEEVDFLELHATGTAQGDPTEANWVGEEFKRDDEILIGSVKGNVGHLEITAFLASLCKVCGIFETGLIPPNVNFSRPNPAIRWSEYCLRVPTEVERLNVRSSNRPPLVAMTSSGIGGANGHAVVEGPPAAGADIPVFWLQGTVAPSLLVAGGLSPRSAVAVGESLLNVWGSENLAGLSKVYGRRARSMTWRSFAVAGSGKAPKFNEPVIVPKYKSPIVFVFSGQGTQHFQMGRDLYRTCAPFRASILELDEVYTAATGSSLIDIGLFTDTVTETKDPLGDPWPIAITLPALTMLQLALVDTLAAVGVTPDVVVGHSAGETAVLSASGSASKAMALEVAIARGRAMTSLEKASGTMAAVSCSPEEARRIIAEVRAELDEGTLTVGCYNTPAAITMSGAESHIDLAVKKANAAGIFARKLRTRIPVHSEMMELCRAEFEKLVQEVFSRYPVSAPVVETYSTKTGGRFTGKLDAQYFWDGTLGPVRFSEAIFALSEAHNHATYVEIGPHPVLTSYIVSMTEKHTLVTCPLRRQRVPEPGAEASELLAALGKLVVAGHNCVNFDVLTGGAKLSGNALQYPFAPKVVPWRIQSAEIARQMQRRNGPLNYPQLQVNAYTHPDLADHIIKGEPIMPAAGFVEMAFEFGAVAVFDVEFHGLLPLSSERPVPVEVKLEGIRWSVASASSVDYSKTWPIQYNRRHASGFLSFEPIDPSSVRTVDLESLRNRMTAVEMKGFYQQMGSFAQFGPMYRRIQTCHVSRGPNGSVEVLTQVRGADDDIPTVADYRFHPAVLDAAIHVMVHPILTGNFDPELYHLPSRISSIRLLRTGPLPSTVYGYATLVKWSPDAITYNATIFDDLGTPICDLLGIDVALHGHRVKTIPRRYEVIYRPIDLTLFSDHSGAALSGALNPDVPRYEQPSVDNGNRYMTPSSLPNTGSGSTTGTSTPLSFNGEPLRSLILQYVRGQEMNIQAYLATLDASEQSSVLFIAEEGPDGDASLGFTRALRREYPTWVIRVATFDPSWPPDRRAQASHELIYRAEKELELKVNADGSVIVPRVELAEPPPSRVPFSLDQPWTLEDGQVLRIDLPLPSADHIIVQVDGVTRNSTGLHQFVGRVHGSSLPVVGITPKTISSHMQFHKQTVIDFKYGVTSDSSSYLSVPPLLASTTLALAIGPDALGHPERLKGSVILIHDADGELGPQMCDLCEELGVEASLISGLGTAELAPSYLRKPNVILSGTRERKEATILRSLLASSRGRMLLWNDPEEGVAGITARDPWAMGDALRSSLEYHDNRKAPPVSLVPPSQRIPEGVTTASLAVDLFDPKKSYLLIGGIGSLGLYTALWMYQHGARHLILTSRSGPSTLDRAGDWVSQRVLRHLRELSDLTLQTPAVDATSVKDMAALLRRMPAPLGGCMLMAALLNDRSFSSHTQETFDIVFPPKVDAFKVLERVVDLNSLDFFITYSSISGVFGNAGQTNYAAANSALAGMTRKYKNAFSIVSPAITDSRLVSTTDGSYQSRLRHVIAWGMSARELCDHIGDGIQKLRDGPVWQYVPSFDWRAVQDNMGSSPMYDHLVPDDGGESAPQDGDGKPSLTQIVCGILDMKEEDVSPDVPLTSYGLDSLSAASLSFALRPIVAVSQLQLLADLTVRDLLLRIDDAAATSSPEAPLATSSPSPEANVTGDKIRNMEALVSRLTVDLSPSLVQNLSQRDTLGSIVITGTTGSLGAHVLARLLQDSNFKTIYALIREDNDRTAPKQRQISAFEHHGLDISLLESSRFAAVACALDKPFLGLPRDLYEEIRTSVSHIVLLGWPINLQSPLSSFESPLVGLRRLIDLAKEAQEFGLVSLLYSSSFGIFRNYQGTSPPEETPIDAGVAVGTGYSESKWVAEKLLEIAGDRNVVRPVIVRIGQLSGGVNGAWKESEWLPAMICASATMGCLPQGDGLVSWLPVDVCASMVAEIAQLSSNTVFFHLRHPRPMSWSDTMHNFSLELKVPVIPYQSWLSKLVQTVQSSDPHIAHYLAPAARLLPIWKSIAAQATDRRSLVSESIGIGILLDIENSAQHCAALRNHSLQQLGPDDVGRWVEYWKRVGAMSSA</sequence>
<dbReference type="GO" id="GO:0004312">
    <property type="term" value="F:fatty acid synthase activity"/>
    <property type="evidence" value="ECO:0007669"/>
    <property type="project" value="TreeGrafter"/>
</dbReference>
<dbReference type="SMART" id="SM00822">
    <property type="entry name" value="PKS_KR"/>
    <property type="match status" value="1"/>
</dbReference>
<dbReference type="InterPro" id="IPR014030">
    <property type="entry name" value="Ketoacyl_synth_N"/>
</dbReference>
<evidence type="ECO:0000313" key="8">
    <source>
        <dbReference type="EMBL" id="TBU22237.1"/>
    </source>
</evidence>
<dbReference type="Pfam" id="PF02801">
    <property type="entry name" value="Ketoacyl-synt_C"/>
    <property type="match status" value="1"/>
</dbReference>
<evidence type="ECO:0000256" key="5">
    <source>
        <dbReference type="SAM" id="MobiDB-lite"/>
    </source>
</evidence>
<dbReference type="InterPro" id="IPR013968">
    <property type="entry name" value="PKS_KR"/>
</dbReference>
<dbReference type="PANTHER" id="PTHR43775">
    <property type="entry name" value="FATTY ACID SYNTHASE"/>
    <property type="match status" value="1"/>
</dbReference>
<dbReference type="PROSITE" id="PS52004">
    <property type="entry name" value="KS3_2"/>
    <property type="match status" value="1"/>
</dbReference>
<dbReference type="SUPFAM" id="SSF53901">
    <property type="entry name" value="Thiolase-like"/>
    <property type="match status" value="1"/>
</dbReference>
<dbReference type="InterPro" id="IPR009081">
    <property type="entry name" value="PP-bd_ACP"/>
</dbReference>
<dbReference type="GO" id="GO:0044550">
    <property type="term" value="P:secondary metabolite biosynthetic process"/>
    <property type="evidence" value="ECO:0007669"/>
    <property type="project" value="UniProtKB-ARBA"/>
</dbReference>
<dbReference type="SMART" id="SM00827">
    <property type="entry name" value="PKS_AT"/>
    <property type="match status" value="1"/>
</dbReference>
<dbReference type="Pfam" id="PF07993">
    <property type="entry name" value="NAD_binding_4"/>
    <property type="match status" value="1"/>
</dbReference>
<dbReference type="InterPro" id="IPR057326">
    <property type="entry name" value="KR_dom"/>
</dbReference>
<dbReference type="SUPFAM" id="SSF51735">
    <property type="entry name" value="NAD(P)-binding Rossmann-fold domains"/>
    <property type="match status" value="2"/>
</dbReference>
<dbReference type="InterPro" id="IPR014043">
    <property type="entry name" value="Acyl_transferase_dom"/>
</dbReference>
<dbReference type="SUPFAM" id="SSF55048">
    <property type="entry name" value="Probable ACP-binding domain of malonyl-CoA ACP transacylase"/>
    <property type="match status" value="1"/>
</dbReference>
<dbReference type="InterPro" id="IPR049900">
    <property type="entry name" value="PKS_mFAS_DH"/>
</dbReference>
<dbReference type="CDD" id="cd00833">
    <property type="entry name" value="PKS"/>
    <property type="match status" value="1"/>
</dbReference>
<feature type="compositionally biased region" description="Low complexity" evidence="5">
    <location>
        <begin position="1222"/>
        <end position="1240"/>
    </location>
</feature>
<dbReference type="Gene3D" id="3.10.129.110">
    <property type="entry name" value="Polyketide synthase dehydratase"/>
    <property type="match status" value="1"/>
</dbReference>
<dbReference type="GO" id="GO:0006633">
    <property type="term" value="P:fatty acid biosynthetic process"/>
    <property type="evidence" value="ECO:0007669"/>
    <property type="project" value="TreeGrafter"/>
</dbReference>
<evidence type="ECO:0000259" key="7">
    <source>
        <dbReference type="PROSITE" id="PS52019"/>
    </source>
</evidence>
<feature type="region of interest" description="C-terminal hotdog fold" evidence="4">
    <location>
        <begin position="1022"/>
        <end position="1173"/>
    </location>
</feature>
<dbReference type="InterPro" id="IPR020807">
    <property type="entry name" value="PKS_DH"/>
</dbReference>
<proteinExistence type="predicted"/>
<dbReference type="InterPro" id="IPR020841">
    <property type="entry name" value="PKS_Beta-ketoAc_synthase_dom"/>
</dbReference>
<dbReference type="SUPFAM" id="SSF52151">
    <property type="entry name" value="FabD/lysophospholipase-like"/>
    <property type="match status" value="1"/>
</dbReference>
<evidence type="ECO:0000256" key="4">
    <source>
        <dbReference type="PROSITE-ProRule" id="PRU01363"/>
    </source>
</evidence>
<dbReference type="Pfam" id="PF21089">
    <property type="entry name" value="PKS_DH_N"/>
    <property type="match status" value="1"/>
</dbReference>
<dbReference type="Pfam" id="PF08659">
    <property type="entry name" value="KR"/>
    <property type="match status" value="1"/>
</dbReference>
<dbReference type="InterPro" id="IPR016035">
    <property type="entry name" value="Acyl_Trfase/lysoPLipase"/>
</dbReference>
<dbReference type="EMBL" id="ML143551">
    <property type="protein sequence ID" value="TBU22237.1"/>
    <property type="molecule type" value="Genomic_DNA"/>
</dbReference>
<dbReference type="SMART" id="SM00825">
    <property type="entry name" value="PKS_KS"/>
    <property type="match status" value="1"/>
</dbReference>
<dbReference type="SMART" id="SM00826">
    <property type="entry name" value="PKS_DH"/>
    <property type="match status" value="1"/>
</dbReference>
<feature type="domain" description="Ketosynthase family 3 (KS3)" evidence="6">
    <location>
        <begin position="6"/>
        <end position="426"/>
    </location>
</feature>
<dbReference type="Gene3D" id="3.40.50.720">
    <property type="entry name" value="NAD(P)-binding Rossmann-like Domain"/>
    <property type="match status" value="2"/>
</dbReference>
<dbReference type="Pfam" id="PF00550">
    <property type="entry name" value="PP-binding"/>
    <property type="match status" value="1"/>
</dbReference>
<dbReference type="OrthoDB" id="329835at2759"/>
<dbReference type="Pfam" id="PF14765">
    <property type="entry name" value="PS-DH"/>
    <property type="match status" value="1"/>
</dbReference>
<evidence type="ECO:0000256" key="3">
    <source>
        <dbReference type="ARBA" id="ARBA00022679"/>
    </source>
</evidence>
<feature type="region of interest" description="Disordered" evidence="5">
    <location>
        <begin position="1862"/>
        <end position="1883"/>
    </location>
</feature>
<feature type="domain" description="PKS/mFAS DH" evidence="7">
    <location>
        <begin position="879"/>
        <end position="1173"/>
    </location>
</feature>
<evidence type="ECO:0000259" key="6">
    <source>
        <dbReference type="PROSITE" id="PS52004"/>
    </source>
</evidence>
<feature type="active site" description="Proton acceptor; for dehydratase activity" evidence="4">
    <location>
        <position position="920"/>
    </location>
</feature>
<dbReference type="InterPro" id="IPR050091">
    <property type="entry name" value="PKS_NRPS_Biosynth_Enz"/>
</dbReference>
<protein>
    <submittedName>
        <fullName evidence="8">Polyketide synthase</fullName>
    </submittedName>
</protein>
<keyword evidence="1" id="KW-0596">Phosphopantetheine</keyword>
<accession>A0A4Q9M7B3</accession>
<organism evidence="8">
    <name type="scientific">Dichomitus squalens</name>
    <dbReference type="NCBI Taxonomy" id="114155"/>
    <lineage>
        <taxon>Eukaryota</taxon>
        <taxon>Fungi</taxon>
        <taxon>Dikarya</taxon>
        <taxon>Basidiomycota</taxon>
        <taxon>Agaricomycotina</taxon>
        <taxon>Agaricomycetes</taxon>
        <taxon>Polyporales</taxon>
        <taxon>Polyporaceae</taxon>
        <taxon>Dichomitus</taxon>
    </lineage>
</organism>
<dbReference type="PANTHER" id="PTHR43775:SF37">
    <property type="entry name" value="SI:DKEY-61P9.11"/>
    <property type="match status" value="1"/>
</dbReference>
<dbReference type="Gene3D" id="3.40.366.10">
    <property type="entry name" value="Malonyl-Coenzyme A Acyl Carrier Protein, domain 2"/>
    <property type="match status" value="1"/>
</dbReference>
<dbReference type="InterPro" id="IPR036736">
    <property type="entry name" value="ACP-like_sf"/>
</dbReference>
<dbReference type="InterPro" id="IPR001227">
    <property type="entry name" value="Ac_transferase_dom_sf"/>
</dbReference>
<feature type="region of interest" description="Disordered" evidence="5">
    <location>
        <begin position="1201"/>
        <end position="1240"/>
    </location>
</feature>
<dbReference type="InterPro" id="IPR014031">
    <property type="entry name" value="Ketoacyl_synth_C"/>
</dbReference>
<dbReference type="InterPro" id="IPR013120">
    <property type="entry name" value="FAR_NAD-bd"/>
</dbReference>
<keyword evidence="3" id="KW-0808">Transferase</keyword>
<dbReference type="SUPFAM" id="SSF47336">
    <property type="entry name" value="ACP-like"/>
    <property type="match status" value="1"/>
</dbReference>
<reference evidence="8" key="1">
    <citation type="submission" date="2019-01" db="EMBL/GenBank/DDBJ databases">
        <title>Draft genome sequences of three monokaryotic isolates of the white-rot basidiomycete fungus Dichomitus squalens.</title>
        <authorList>
            <consortium name="DOE Joint Genome Institute"/>
            <person name="Lopez S.C."/>
            <person name="Andreopoulos B."/>
            <person name="Pangilinan J."/>
            <person name="Lipzen A."/>
            <person name="Riley R."/>
            <person name="Ahrendt S."/>
            <person name="Ng V."/>
            <person name="Barry K."/>
            <person name="Daum C."/>
            <person name="Grigoriev I.V."/>
            <person name="Hilden K.S."/>
            <person name="Makela M.R."/>
            <person name="de Vries R.P."/>
        </authorList>
    </citation>
    <scope>NUCLEOTIDE SEQUENCE [LARGE SCALE GENOMIC DNA]</scope>
    <source>
        <strain evidence="8">OM18370.1</strain>
    </source>
</reference>
<evidence type="ECO:0000256" key="1">
    <source>
        <dbReference type="ARBA" id="ARBA00022450"/>
    </source>
</evidence>
<dbReference type="Proteomes" id="UP000292957">
    <property type="component" value="Unassembled WGS sequence"/>
</dbReference>
<dbReference type="InterPro" id="IPR016036">
    <property type="entry name" value="Malonyl_transacylase_ACP-bd"/>
</dbReference>
<name>A0A4Q9M7B3_9APHY</name>
<dbReference type="InterPro" id="IPR049551">
    <property type="entry name" value="PKS_DH_C"/>
</dbReference>
<evidence type="ECO:0000256" key="2">
    <source>
        <dbReference type="ARBA" id="ARBA00022553"/>
    </source>
</evidence>
<dbReference type="PROSITE" id="PS52019">
    <property type="entry name" value="PKS_MFAS_DH"/>
    <property type="match status" value="1"/>
</dbReference>
<dbReference type="Gene3D" id="1.10.1200.10">
    <property type="entry name" value="ACP-like"/>
    <property type="match status" value="1"/>
</dbReference>
<dbReference type="InterPro" id="IPR049552">
    <property type="entry name" value="PKS_DH_N"/>
</dbReference>
<dbReference type="Pfam" id="PF00109">
    <property type="entry name" value="ketoacyl-synt"/>
    <property type="match status" value="1"/>
</dbReference>
<feature type="region of interest" description="N-terminal hotdog fold" evidence="4">
    <location>
        <begin position="879"/>
        <end position="1007"/>
    </location>
</feature>
<dbReference type="Gene3D" id="3.40.47.10">
    <property type="match status" value="1"/>
</dbReference>
<dbReference type="InterPro" id="IPR036291">
    <property type="entry name" value="NAD(P)-bd_dom_sf"/>
</dbReference>
<feature type="active site" description="Proton donor; for dehydratase activity" evidence="4">
    <location>
        <position position="1087"/>
    </location>
</feature>
<dbReference type="InterPro" id="IPR016039">
    <property type="entry name" value="Thiolase-like"/>
</dbReference>
<dbReference type="Pfam" id="PF00698">
    <property type="entry name" value="Acyl_transf_1"/>
    <property type="match status" value="1"/>
</dbReference>
<gene>
    <name evidence="8" type="ORF">BD311DRAFT_705864</name>
</gene>
<dbReference type="InterPro" id="IPR042104">
    <property type="entry name" value="PKS_dehydratase_sf"/>
</dbReference>
<keyword evidence="2" id="KW-0597">Phosphoprotein</keyword>